<evidence type="ECO:0000313" key="2">
    <source>
        <dbReference type="Proteomes" id="UP001642464"/>
    </source>
</evidence>
<protein>
    <recommendedName>
        <fullName evidence="3">SH3 domain-containing protein</fullName>
    </recommendedName>
</protein>
<comment type="caution">
    <text evidence="1">The sequence shown here is derived from an EMBL/GenBank/DDBJ whole genome shotgun (WGS) entry which is preliminary data.</text>
</comment>
<evidence type="ECO:0000313" key="1">
    <source>
        <dbReference type="EMBL" id="CAK9001074.1"/>
    </source>
</evidence>
<accession>A0ABP0II61</accession>
<dbReference type="InterPro" id="IPR036028">
    <property type="entry name" value="SH3-like_dom_sf"/>
</dbReference>
<keyword evidence="2" id="KW-1185">Reference proteome</keyword>
<reference evidence="1 2" key="1">
    <citation type="submission" date="2024-02" db="EMBL/GenBank/DDBJ databases">
        <authorList>
            <person name="Chen Y."/>
            <person name="Shah S."/>
            <person name="Dougan E. K."/>
            <person name="Thang M."/>
            <person name="Chan C."/>
        </authorList>
    </citation>
    <scope>NUCLEOTIDE SEQUENCE [LARGE SCALE GENOMIC DNA]</scope>
</reference>
<dbReference type="SUPFAM" id="SSF50044">
    <property type="entry name" value="SH3-domain"/>
    <property type="match status" value="1"/>
</dbReference>
<evidence type="ECO:0008006" key="3">
    <source>
        <dbReference type="Google" id="ProtNLM"/>
    </source>
</evidence>
<sequence length="96" mass="10524">MVHAPVPLAVGAMLEVKHEVRQPPDSGYLSVRPGTKIKVLYVGSADEEGWIFAESESAEQGWLSATSTLSRDAEAWLRRFGSLDGEDVERTSSYTI</sequence>
<organism evidence="1 2">
    <name type="scientific">Durusdinium trenchii</name>
    <dbReference type="NCBI Taxonomy" id="1381693"/>
    <lineage>
        <taxon>Eukaryota</taxon>
        <taxon>Sar</taxon>
        <taxon>Alveolata</taxon>
        <taxon>Dinophyceae</taxon>
        <taxon>Suessiales</taxon>
        <taxon>Symbiodiniaceae</taxon>
        <taxon>Durusdinium</taxon>
    </lineage>
</organism>
<gene>
    <name evidence="1" type="ORF">SCF082_LOCUS6771</name>
</gene>
<proteinExistence type="predicted"/>
<dbReference type="EMBL" id="CAXAMM010003747">
    <property type="protein sequence ID" value="CAK9001074.1"/>
    <property type="molecule type" value="Genomic_DNA"/>
</dbReference>
<name>A0ABP0II61_9DINO</name>
<dbReference type="Proteomes" id="UP001642464">
    <property type="component" value="Unassembled WGS sequence"/>
</dbReference>